<keyword evidence="1" id="KW-0472">Membrane</keyword>
<name>A0A367KYW0_9HYPO</name>
<dbReference type="AlphaFoldDB" id="A0A367KYW0"/>
<organism evidence="2 3">
    <name type="scientific">Ophiocordyceps polyrhachis-furcata BCC 54312</name>
    <dbReference type="NCBI Taxonomy" id="1330021"/>
    <lineage>
        <taxon>Eukaryota</taxon>
        <taxon>Fungi</taxon>
        <taxon>Dikarya</taxon>
        <taxon>Ascomycota</taxon>
        <taxon>Pezizomycotina</taxon>
        <taxon>Sordariomycetes</taxon>
        <taxon>Hypocreomycetidae</taxon>
        <taxon>Hypocreales</taxon>
        <taxon>Ophiocordycipitaceae</taxon>
        <taxon>Ophiocordyceps</taxon>
    </lineage>
</organism>
<accession>A0A367KYW0</accession>
<protein>
    <submittedName>
        <fullName evidence="2">Uncharacterized protein</fullName>
    </submittedName>
</protein>
<evidence type="ECO:0000256" key="1">
    <source>
        <dbReference type="SAM" id="Phobius"/>
    </source>
</evidence>
<sequence>MSKFFILARSYMFSYIVAGTIFPLLYPRSRGDKFQQL</sequence>
<evidence type="ECO:0000313" key="2">
    <source>
        <dbReference type="EMBL" id="RCI07361.1"/>
    </source>
</evidence>
<comment type="caution">
    <text evidence="2">The sequence shown here is derived from an EMBL/GenBank/DDBJ whole genome shotgun (WGS) entry which is preliminary data.</text>
</comment>
<reference evidence="2 3" key="1">
    <citation type="journal article" date="2015" name="BMC Genomics">
        <title>Insights from the genome of Ophiocordyceps polyrhachis-furcata to pathogenicity and host specificity in insect fungi.</title>
        <authorList>
            <person name="Wichadakul D."/>
            <person name="Kobmoo N."/>
            <person name="Ingsriswang S."/>
            <person name="Tangphatsornruang S."/>
            <person name="Chantasingh D."/>
            <person name="Luangsa-ard J.J."/>
            <person name="Eurwilaichitr L."/>
        </authorList>
    </citation>
    <scope>NUCLEOTIDE SEQUENCE [LARGE SCALE GENOMIC DNA]</scope>
    <source>
        <strain evidence="2 3">BCC 54312</strain>
    </source>
</reference>
<evidence type="ECO:0000313" key="3">
    <source>
        <dbReference type="Proteomes" id="UP000253664"/>
    </source>
</evidence>
<feature type="transmembrane region" description="Helical" evidence="1">
    <location>
        <begin position="6"/>
        <end position="26"/>
    </location>
</feature>
<dbReference type="Proteomes" id="UP000253664">
    <property type="component" value="Unassembled WGS sequence"/>
</dbReference>
<dbReference type="EMBL" id="LKCN02000036">
    <property type="protein sequence ID" value="RCI07361.1"/>
    <property type="molecule type" value="Genomic_DNA"/>
</dbReference>
<gene>
    <name evidence="2" type="ORF">L249_8371</name>
</gene>
<keyword evidence="1" id="KW-1133">Transmembrane helix</keyword>
<keyword evidence="3" id="KW-1185">Reference proteome</keyword>
<proteinExistence type="predicted"/>
<keyword evidence="1" id="KW-0812">Transmembrane</keyword>